<reference evidence="5" key="1">
    <citation type="journal article" date="2019" name="Int. J. Syst. Evol. Microbiol.">
        <title>The Global Catalogue of Microorganisms (GCM) 10K type strain sequencing project: providing services to taxonomists for standard genome sequencing and annotation.</title>
        <authorList>
            <consortium name="The Broad Institute Genomics Platform"/>
            <consortium name="The Broad Institute Genome Sequencing Center for Infectious Disease"/>
            <person name="Wu L."/>
            <person name="Ma J."/>
        </authorList>
    </citation>
    <scope>NUCLEOTIDE SEQUENCE [LARGE SCALE GENOMIC DNA]</scope>
    <source>
        <strain evidence="5">CGMCC 1.16326</strain>
    </source>
</reference>
<comment type="caution">
    <text evidence="4">The sequence shown here is derived from an EMBL/GenBank/DDBJ whole genome shotgun (WGS) entry which is preliminary data.</text>
</comment>
<keyword evidence="1 3" id="KW-0732">Signal</keyword>
<evidence type="ECO:0000256" key="3">
    <source>
        <dbReference type="SAM" id="SignalP"/>
    </source>
</evidence>
<name>A0ABW0HBG5_9HYPH</name>
<evidence type="ECO:0000313" key="4">
    <source>
        <dbReference type="EMBL" id="MFC5393980.1"/>
    </source>
</evidence>
<proteinExistence type="predicted"/>
<dbReference type="Pfam" id="PF13416">
    <property type="entry name" value="SBP_bac_8"/>
    <property type="match status" value="1"/>
</dbReference>
<gene>
    <name evidence="4" type="ORF">ACFPPC_15155</name>
</gene>
<dbReference type="EMBL" id="JBHSLV010000026">
    <property type="protein sequence ID" value="MFC5393980.1"/>
    <property type="molecule type" value="Genomic_DNA"/>
</dbReference>
<dbReference type="InterPro" id="IPR006059">
    <property type="entry name" value="SBP"/>
</dbReference>
<feature type="chain" id="PRO_5047107322" evidence="3">
    <location>
        <begin position="22"/>
        <end position="342"/>
    </location>
</feature>
<protein>
    <submittedName>
        <fullName evidence="4">ABC transporter substrate-binding protein</fullName>
    </submittedName>
</protein>
<dbReference type="RefSeq" id="WP_377009063.1">
    <property type="nucleotide sequence ID" value="NZ_JBHSLV010000026.1"/>
</dbReference>
<keyword evidence="5" id="KW-1185">Reference proteome</keyword>
<evidence type="ECO:0000313" key="5">
    <source>
        <dbReference type="Proteomes" id="UP001596104"/>
    </source>
</evidence>
<dbReference type="Proteomes" id="UP001596104">
    <property type="component" value="Unassembled WGS sequence"/>
</dbReference>
<feature type="signal peptide" evidence="3">
    <location>
        <begin position="1"/>
        <end position="21"/>
    </location>
</feature>
<keyword evidence="2" id="KW-0574">Periplasm</keyword>
<evidence type="ECO:0000256" key="1">
    <source>
        <dbReference type="ARBA" id="ARBA00022729"/>
    </source>
</evidence>
<dbReference type="Gene3D" id="3.40.190.10">
    <property type="entry name" value="Periplasmic binding protein-like II"/>
    <property type="match status" value="2"/>
</dbReference>
<dbReference type="PANTHER" id="PTHR30006">
    <property type="entry name" value="THIAMINE-BINDING PERIPLASMIC PROTEIN-RELATED"/>
    <property type="match status" value="1"/>
</dbReference>
<dbReference type="CDD" id="cd13589">
    <property type="entry name" value="PBP2_polyamine_RpCGA009"/>
    <property type="match status" value="1"/>
</dbReference>
<evidence type="ECO:0000256" key="2">
    <source>
        <dbReference type="ARBA" id="ARBA00022764"/>
    </source>
</evidence>
<sequence>MSKYLGVISALAVAAPLSLQAAETMYVAGFGGATETAFREKIIPPFEAKSGLKIVYVPGNSTDTLAKLQAQRAKPEISVALIDDGPMTTAVEFGLCATLEDGPNSNNVYRSARRVSKSAVGLGYGATGLVYNTEVFKKNGWPEPTSWKDLEDKRYAGKIVIPPISNGFGLLALVMQARLNGGDENAIDPGFAAMKRISPSVLAWEPSPGKMAELLQTGEAALGVWGNGRVRALVAQGAPVKFVYPKEGALVILTEVCAVQGGPQPKQAQDFVQYLLSPEVQAIIAETQGWGPVNQETKLPPAIAADVVFGPEKVNSLIKPSYTAINPKRADWTSRWNREIER</sequence>
<dbReference type="SUPFAM" id="SSF53850">
    <property type="entry name" value="Periplasmic binding protein-like II"/>
    <property type="match status" value="1"/>
</dbReference>
<dbReference type="PANTHER" id="PTHR30006:SF2">
    <property type="entry name" value="ABC TRANSPORTER SUBSTRATE-BINDING PROTEIN"/>
    <property type="match status" value="1"/>
</dbReference>
<accession>A0ABW0HBG5</accession>
<organism evidence="4 5">
    <name type="scientific">Bosea vestrisii</name>
    <dbReference type="NCBI Taxonomy" id="151416"/>
    <lineage>
        <taxon>Bacteria</taxon>
        <taxon>Pseudomonadati</taxon>
        <taxon>Pseudomonadota</taxon>
        <taxon>Alphaproteobacteria</taxon>
        <taxon>Hyphomicrobiales</taxon>
        <taxon>Boseaceae</taxon>
        <taxon>Bosea</taxon>
    </lineage>
</organism>